<dbReference type="PATRIC" id="fig|1348663.4.peg.7498"/>
<evidence type="ECO:0000256" key="1">
    <source>
        <dbReference type="SAM" id="MobiDB-lite"/>
    </source>
</evidence>
<dbReference type="EMBL" id="JNBY01000176">
    <property type="protein sequence ID" value="KDN80448.1"/>
    <property type="molecule type" value="Genomic_DNA"/>
</dbReference>
<gene>
    <name evidence="2" type="ORF">KCH_77800</name>
</gene>
<proteinExistence type="predicted"/>
<sequence length="139" mass="15072">MSGTDGGNCTGMEMISATGLKGTPWPELMPDGRPALIVPAAPDRPVPAADGWASHDTADPHPDWSAVLNDYRLTLHRPDGTTWFDGEIAADRHWRRRVRDHRALLLVTGPFTDVFGLRPAAEAGLLMLLTVPARLISSL</sequence>
<evidence type="ECO:0000313" key="2">
    <source>
        <dbReference type="EMBL" id="KDN80448.1"/>
    </source>
</evidence>
<reference evidence="2 3" key="1">
    <citation type="submission" date="2014-05" db="EMBL/GenBank/DDBJ databases">
        <title>Draft Genome Sequence of Kitasatospora cheerisanensis KCTC 2395.</title>
        <authorList>
            <person name="Nam D.H."/>
        </authorList>
    </citation>
    <scope>NUCLEOTIDE SEQUENCE [LARGE SCALE GENOMIC DNA]</scope>
    <source>
        <strain evidence="2 3">KCTC 2395</strain>
    </source>
</reference>
<dbReference type="AlphaFoldDB" id="A0A066YG30"/>
<evidence type="ECO:0000313" key="3">
    <source>
        <dbReference type="Proteomes" id="UP000027178"/>
    </source>
</evidence>
<keyword evidence="3" id="KW-1185">Reference proteome</keyword>
<protein>
    <submittedName>
        <fullName evidence="2">Uncharacterized protein</fullName>
    </submittedName>
</protein>
<dbReference type="HOGENOM" id="CLU_1945914_0_0_11"/>
<dbReference type="eggNOG" id="ENOG5032H5S">
    <property type="taxonomic scope" value="Bacteria"/>
</dbReference>
<name>A0A066YG30_9ACTN</name>
<accession>A0A066YG30</accession>
<feature type="region of interest" description="Disordered" evidence="1">
    <location>
        <begin position="1"/>
        <end position="23"/>
    </location>
</feature>
<organism evidence="2 3">
    <name type="scientific">Kitasatospora cheerisanensis KCTC 2395</name>
    <dbReference type="NCBI Taxonomy" id="1348663"/>
    <lineage>
        <taxon>Bacteria</taxon>
        <taxon>Bacillati</taxon>
        <taxon>Actinomycetota</taxon>
        <taxon>Actinomycetes</taxon>
        <taxon>Kitasatosporales</taxon>
        <taxon>Streptomycetaceae</taxon>
        <taxon>Kitasatospora</taxon>
    </lineage>
</organism>
<comment type="caution">
    <text evidence="2">The sequence shown here is derived from an EMBL/GenBank/DDBJ whole genome shotgun (WGS) entry which is preliminary data.</text>
</comment>
<dbReference type="Proteomes" id="UP000027178">
    <property type="component" value="Unassembled WGS sequence"/>
</dbReference>